<proteinExistence type="inferred from homology"/>
<accession>A0A9X2MRA9</accession>
<evidence type="ECO:0000256" key="2">
    <source>
        <dbReference type="ARBA" id="ARBA00007998"/>
    </source>
</evidence>
<organism evidence="9 10">
    <name type="scientific">Paenibacillus soyae</name>
    <dbReference type="NCBI Taxonomy" id="2969249"/>
    <lineage>
        <taxon>Bacteria</taxon>
        <taxon>Bacillati</taxon>
        <taxon>Bacillota</taxon>
        <taxon>Bacilli</taxon>
        <taxon>Bacillales</taxon>
        <taxon>Paenibacillaceae</taxon>
        <taxon>Paenibacillus</taxon>
    </lineage>
</organism>
<evidence type="ECO:0000313" key="9">
    <source>
        <dbReference type="EMBL" id="MCR2802467.1"/>
    </source>
</evidence>
<dbReference type="Proteomes" id="UP001141950">
    <property type="component" value="Unassembled WGS sequence"/>
</dbReference>
<feature type="transmembrane region" description="Helical" evidence="8">
    <location>
        <begin position="40"/>
        <end position="62"/>
    </location>
</feature>
<evidence type="ECO:0000313" key="10">
    <source>
        <dbReference type="Proteomes" id="UP001141950"/>
    </source>
</evidence>
<gene>
    <name evidence="9" type="ORF">NQZ67_01110</name>
</gene>
<feature type="transmembrane region" description="Helical" evidence="8">
    <location>
        <begin position="272"/>
        <end position="291"/>
    </location>
</feature>
<protein>
    <submittedName>
        <fullName evidence="9">Endospore germination permease</fullName>
    </submittedName>
</protein>
<name>A0A9X2MRA9_9BACL</name>
<feature type="transmembrane region" description="Helical" evidence="8">
    <location>
        <begin position="7"/>
        <end position="28"/>
    </location>
</feature>
<comment type="similarity">
    <text evidence="2">Belongs to the amino acid-polyamine-organocation (APC) superfamily. Spore germination protein (SGP) (TC 2.A.3.9) family.</text>
</comment>
<keyword evidence="5 8" id="KW-0812">Transmembrane</keyword>
<keyword evidence="4" id="KW-0309">Germination</keyword>
<dbReference type="GO" id="GO:0016020">
    <property type="term" value="C:membrane"/>
    <property type="evidence" value="ECO:0007669"/>
    <property type="project" value="UniProtKB-SubCell"/>
</dbReference>
<keyword evidence="7 8" id="KW-0472">Membrane</keyword>
<feature type="transmembrane region" description="Helical" evidence="8">
    <location>
        <begin position="143"/>
        <end position="161"/>
    </location>
</feature>
<feature type="transmembrane region" description="Helical" evidence="8">
    <location>
        <begin position="216"/>
        <end position="237"/>
    </location>
</feature>
<keyword evidence="10" id="KW-1185">Reference proteome</keyword>
<dbReference type="PANTHER" id="PTHR34975">
    <property type="entry name" value="SPORE GERMINATION PROTEIN A2"/>
    <property type="match status" value="1"/>
</dbReference>
<comment type="caution">
    <text evidence="9">The sequence shown here is derived from an EMBL/GenBank/DDBJ whole genome shotgun (WGS) entry which is preliminary data.</text>
</comment>
<evidence type="ECO:0000256" key="5">
    <source>
        <dbReference type="ARBA" id="ARBA00022692"/>
    </source>
</evidence>
<keyword evidence="6 8" id="KW-1133">Transmembrane helix</keyword>
<dbReference type="InterPro" id="IPR004761">
    <property type="entry name" value="Spore_GerAB"/>
</dbReference>
<comment type="subcellular location">
    <subcellularLocation>
        <location evidence="1">Membrane</location>
        <topology evidence="1">Multi-pass membrane protein</topology>
    </subcellularLocation>
</comment>
<dbReference type="RefSeq" id="WP_257442003.1">
    <property type="nucleotide sequence ID" value="NZ_JANIPJ010000001.1"/>
</dbReference>
<dbReference type="PANTHER" id="PTHR34975:SF2">
    <property type="entry name" value="SPORE GERMINATION PROTEIN A2"/>
    <property type="match status" value="1"/>
</dbReference>
<evidence type="ECO:0000256" key="4">
    <source>
        <dbReference type="ARBA" id="ARBA00022544"/>
    </source>
</evidence>
<evidence type="ECO:0000256" key="3">
    <source>
        <dbReference type="ARBA" id="ARBA00022448"/>
    </source>
</evidence>
<evidence type="ECO:0000256" key="6">
    <source>
        <dbReference type="ARBA" id="ARBA00022989"/>
    </source>
</evidence>
<feature type="transmembrane region" description="Helical" evidence="8">
    <location>
        <begin position="119"/>
        <end position="136"/>
    </location>
</feature>
<feature type="transmembrane region" description="Helical" evidence="8">
    <location>
        <begin position="303"/>
        <end position="321"/>
    </location>
</feature>
<sequence length="377" mass="42881">MSSVKRFGILPSMAILALSVGLINHVLIGPLLLDAAGRDAWLAVFVSLGLILPWGLIPFMNLLNKLKHKRIDYWLKDRLPPFLVWLIMAYFLLIMFMIATETLVVTTSWSGTTYLPRTPNVVLCLVFVCLCMYAALNGLRTIAFMSCILIPFVVLLGDFVMTTNMPHKDYRYLLPMLENGAMPVIKAVVYLLTSFSELFYILLFQHHLSGSYNRKHMLVLVLFLALLALGPVAGAIAEFGPVEAEKMRYPAFSQWRLVSIGKYFEHVDFFAIYQWLSGALIRTSLAIYLILEYSGIKQMKRQWLGVSVLGAALTGIAYYWVSHMVDYREVILWVYTWFGILTMSVVLVVYAISFMKARRGGNERQHHRSGNVEENRG</sequence>
<reference evidence="9" key="1">
    <citation type="submission" date="2022-08" db="EMBL/GenBank/DDBJ databases">
        <title>The genomic sequence of strain Paenibacillus sp. SCIV0701.</title>
        <authorList>
            <person name="Zhao H."/>
        </authorList>
    </citation>
    <scope>NUCLEOTIDE SEQUENCE</scope>
    <source>
        <strain evidence="9">SCIV0701</strain>
    </source>
</reference>
<dbReference type="GO" id="GO:0009847">
    <property type="term" value="P:spore germination"/>
    <property type="evidence" value="ECO:0007669"/>
    <property type="project" value="InterPro"/>
</dbReference>
<dbReference type="NCBIfam" id="TIGR00912">
    <property type="entry name" value="2A0309"/>
    <property type="match status" value="1"/>
</dbReference>
<evidence type="ECO:0000256" key="8">
    <source>
        <dbReference type="SAM" id="Phobius"/>
    </source>
</evidence>
<evidence type="ECO:0000256" key="7">
    <source>
        <dbReference type="ARBA" id="ARBA00023136"/>
    </source>
</evidence>
<feature type="transmembrane region" description="Helical" evidence="8">
    <location>
        <begin position="181"/>
        <end position="204"/>
    </location>
</feature>
<keyword evidence="3" id="KW-0813">Transport</keyword>
<feature type="transmembrane region" description="Helical" evidence="8">
    <location>
        <begin position="82"/>
        <end position="99"/>
    </location>
</feature>
<dbReference type="Pfam" id="PF03845">
    <property type="entry name" value="Spore_permease"/>
    <property type="match status" value="1"/>
</dbReference>
<dbReference type="AlphaFoldDB" id="A0A9X2MRA9"/>
<evidence type="ECO:0000256" key="1">
    <source>
        <dbReference type="ARBA" id="ARBA00004141"/>
    </source>
</evidence>
<feature type="transmembrane region" description="Helical" evidence="8">
    <location>
        <begin position="333"/>
        <end position="355"/>
    </location>
</feature>
<dbReference type="EMBL" id="JANIPJ010000001">
    <property type="protein sequence ID" value="MCR2802467.1"/>
    <property type="molecule type" value="Genomic_DNA"/>
</dbReference>